<reference evidence="2" key="1">
    <citation type="submission" date="2017-04" db="EMBL/GenBank/DDBJ databases">
        <authorList>
            <person name="Varghese N."/>
            <person name="Submissions S."/>
        </authorList>
    </citation>
    <scope>NUCLEOTIDE SEQUENCE [LARGE SCALE GENOMIC DNA]</scope>
    <source>
        <strain evidence="2">RKEM611</strain>
    </source>
</reference>
<keyword evidence="2" id="KW-1185">Reference proteome</keyword>
<evidence type="ECO:0000313" key="1">
    <source>
        <dbReference type="EMBL" id="SMF18210.1"/>
    </source>
</evidence>
<name>A0A1Y6BLT2_9BACT</name>
<dbReference type="AlphaFoldDB" id="A0A1Y6BLT2"/>
<dbReference type="Proteomes" id="UP000192907">
    <property type="component" value="Unassembled WGS sequence"/>
</dbReference>
<organism evidence="1 2">
    <name type="scientific">Pseudobacteriovorax antillogorgiicola</name>
    <dbReference type="NCBI Taxonomy" id="1513793"/>
    <lineage>
        <taxon>Bacteria</taxon>
        <taxon>Pseudomonadati</taxon>
        <taxon>Bdellovibrionota</taxon>
        <taxon>Oligoflexia</taxon>
        <taxon>Oligoflexales</taxon>
        <taxon>Pseudobacteriovoracaceae</taxon>
        <taxon>Pseudobacteriovorax</taxon>
    </lineage>
</organism>
<dbReference type="RefSeq" id="WP_132317825.1">
    <property type="nucleotide sequence ID" value="NZ_FWZT01000006.1"/>
</dbReference>
<evidence type="ECO:0000313" key="2">
    <source>
        <dbReference type="Proteomes" id="UP000192907"/>
    </source>
</evidence>
<dbReference type="EMBL" id="FWZT01000006">
    <property type="protein sequence ID" value="SMF18210.1"/>
    <property type="molecule type" value="Genomic_DNA"/>
</dbReference>
<dbReference type="OrthoDB" id="5482054at2"/>
<protein>
    <recommendedName>
        <fullName evidence="3">DUF1585 domain-containing protein</fullName>
    </recommendedName>
</protein>
<gene>
    <name evidence="1" type="ORF">SAMN06296036_106164</name>
</gene>
<accession>A0A1Y6BLT2</accession>
<evidence type="ECO:0008006" key="3">
    <source>
        <dbReference type="Google" id="ProtNLM"/>
    </source>
</evidence>
<dbReference type="STRING" id="1513793.SAMN06296036_106164"/>
<proteinExistence type="predicted"/>
<sequence>MNYRALLVAIITFMLSDLSQGKPLGPHLFCEANPDAPACSGSAIACKYCHTGQPPAFNAYGRCFQQSLLNNGQLFPADKDAMSAALSAFGAEDCDEDGMSNQDEIKFGSLPGDPLSIAASDPCNNYTPGSTDQAHQVCAYDQDYVYRKVWIDFCGESPSFDEYQDFKKLGAAEKTQEIDNVLDKCLDSDHWLGKDGVVWEVGHYKIRPVGSVKLGEDEGLIPIVDYYADFNLFMWSQIDGNDAREQLLADYTVTRSGGNGTPTQYTKQDPNRLLDGQVMQVERRVGLLTTFWNLSFYLNYTAVARVLVAQAFRAYTGMSMSKMQGLNPPPVEDSLYKDYDSKGMEKPECAVCHTTIDPLAYPFRNYNGLTGTSAVLQGQNATGLSSVSNLGDEENLTPLSYSKPRLEFYEDVMPGISEMPEAGYIMGQRVENLYEWAEVMANSDQFAANTVRDYWKVLMGSDVKSYQEKEFKQLWQNFKTGHNYSVEAMLRDLIRTEAYGVP</sequence>